<dbReference type="GO" id="GO:0003729">
    <property type="term" value="F:mRNA binding"/>
    <property type="evidence" value="ECO:0007669"/>
    <property type="project" value="TreeGrafter"/>
</dbReference>
<evidence type="ECO:0000313" key="10">
    <source>
        <dbReference type="Proteomes" id="UP000184267"/>
    </source>
</evidence>
<proteinExistence type="predicted"/>
<keyword evidence="10" id="KW-1185">Reference proteome</keyword>
<evidence type="ECO:0000259" key="8">
    <source>
        <dbReference type="PROSITE" id="PS50102"/>
    </source>
</evidence>
<evidence type="ECO:0000256" key="6">
    <source>
        <dbReference type="PROSITE-ProRule" id="PRU00176"/>
    </source>
</evidence>
<dbReference type="SMART" id="SM00360">
    <property type="entry name" value="RRM"/>
    <property type="match status" value="1"/>
</dbReference>
<dbReference type="EMBL" id="MNAD01000773">
    <property type="protein sequence ID" value="OJT10498.1"/>
    <property type="molecule type" value="Genomic_DNA"/>
</dbReference>
<evidence type="ECO:0000256" key="7">
    <source>
        <dbReference type="SAM" id="MobiDB-lite"/>
    </source>
</evidence>
<dbReference type="Gene3D" id="3.30.70.330">
    <property type="match status" value="1"/>
</dbReference>
<evidence type="ECO:0000256" key="5">
    <source>
        <dbReference type="ARBA" id="ARBA00023242"/>
    </source>
</evidence>
<evidence type="ECO:0000256" key="2">
    <source>
        <dbReference type="ARBA" id="ARBA00022664"/>
    </source>
</evidence>
<evidence type="ECO:0000256" key="3">
    <source>
        <dbReference type="ARBA" id="ARBA00022737"/>
    </source>
</evidence>
<protein>
    <recommendedName>
        <fullName evidence="8">RRM domain-containing protein</fullName>
    </recommendedName>
</protein>
<dbReference type="InterPro" id="IPR012677">
    <property type="entry name" value="Nucleotide-bd_a/b_plait_sf"/>
</dbReference>
<dbReference type="SUPFAM" id="SSF54928">
    <property type="entry name" value="RNA-binding domain, RBD"/>
    <property type="match status" value="1"/>
</dbReference>
<keyword evidence="3" id="KW-0677">Repeat</keyword>
<dbReference type="PROSITE" id="PS50102">
    <property type="entry name" value="RRM"/>
    <property type="match status" value="1"/>
</dbReference>
<dbReference type="Proteomes" id="UP000184267">
    <property type="component" value="Unassembled WGS sequence"/>
</dbReference>
<dbReference type="OMA" id="CGPIRRI"/>
<reference evidence="9 10" key="1">
    <citation type="submission" date="2016-10" db="EMBL/GenBank/DDBJ databases">
        <title>Genome sequence of the basidiomycete white-rot fungus Trametes pubescens.</title>
        <authorList>
            <person name="Makela M.R."/>
            <person name="Granchi Z."/>
            <person name="Peng M."/>
            <person name="De Vries R.P."/>
            <person name="Grigoriev I."/>
            <person name="Riley R."/>
            <person name="Hilden K."/>
        </authorList>
    </citation>
    <scope>NUCLEOTIDE SEQUENCE [LARGE SCALE GENOMIC DNA]</scope>
    <source>
        <strain evidence="9 10">FBCC735</strain>
    </source>
</reference>
<dbReference type="InterPro" id="IPR050374">
    <property type="entry name" value="RRT5_SRSF_SR"/>
</dbReference>
<keyword evidence="4 6" id="KW-0694">RNA-binding</keyword>
<comment type="caution">
    <text evidence="9">The sequence shown here is derived from an EMBL/GenBank/DDBJ whole genome shotgun (WGS) entry which is preliminary data.</text>
</comment>
<dbReference type="GO" id="GO:0005634">
    <property type="term" value="C:nucleus"/>
    <property type="evidence" value="ECO:0007669"/>
    <property type="project" value="UniProtKB-SubCell"/>
</dbReference>
<dbReference type="InterPro" id="IPR000504">
    <property type="entry name" value="RRM_dom"/>
</dbReference>
<feature type="domain" description="RRM" evidence="8">
    <location>
        <begin position="130"/>
        <end position="224"/>
    </location>
</feature>
<gene>
    <name evidence="9" type="ORF">TRAPUB_12936</name>
</gene>
<dbReference type="Pfam" id="PF00076">
    <property type="entry name" value="RRM_1"/>
    <property type="match status" value="1"/>
</dbReference>
<dbReference type="OrthoDB" id="4726at2759"/>
<evidence type="ECO:0000256" key="1">
    <source>
        <dbReference type="ARBA" id="ARBA00004123"/>
    </source>
</evidence>
<dbReference type="AlphaFoldDB" id="A0A1M2VSF9"/>
<organism evidence="9 10">
    <name type="scientific">Trametes pubescens</name>
    <name type="common">White-rot fungus</name>
    <dbReference type="NCBI Taxonomy" id="154538"/>
    <lineage>
        <taxon>Eukaryota</taxon>
        <taxon>Fungi</taxon>
        <taxon>Dikarya</taxon>
        <taxon>Basidiomycota</taxon>
        <taxon>Agaricomycotina</taxon>
        <taxon>Agaricomycetes</taxon>
        <taxon>Polyporales</taxon>
        <taxon>Polyporaceae</taxon>
        <taxon>Trametes</taxon>
    </lineage>
</organism>
<sequence length="328" mass="35701">MGCYRAPSCTTVSSSACSQASYSTVTSPDNNKKVRARIGTRLPAVAFTPNDLQWTNDMTTVIEDQGPAAGPSTHTRARAEPQPAQKRDKGKGKLKSRGEMNAGEKERLRMAYKKKKEVKPMPKPSQAQWSFVYVGNLCSSVTDEQLEALFSPCGPIRRIQIRASGGVCVPTANLPRPYFGFGSVNTGVHYATVQFDKSESARKAMELDKRELAGREIIVTFNIADLPETCDILKTLVVDEDAHLKKRNAWKVKFGQLKRLTIQRTERIPDPNGGGVATMVASVAQRLAGFVDPTATGNTAAAPEAHQNAVRNPLKRAKLHIPGGLLSL</sequence>
<keyword evidence="2" id="KW-0507">mRNA processing</keyword>
<dbReference type="InterPro" id="IPR035979">
    <property type="entry name" value="RBD_domain_sf"/>
</dbReference>
<dbReference type="GO" id="GO:0005737">
    <property type="term" value="C:cytoplasm"/>
    <property type="evidence" value="ECO:0007669"/>
    <property type="project" value="TreeGrafter"/>
</dbReference>
<dbReference type="GO" id="GO:0006397">
    <property type="term" value="P:mRNA processing"/>
    <property type="evidence" value="ECO:0007669"/>
    <property type="project" value="UniProtKB-KW"/>
</dbReference>
<dbReference type="STRING" id="154538.A0A1M2VSF9"/>
<evidence type="ECO:0000256" key="4">
    <source>
        <dbReference type="ARBA" id="ARBA00022884"/>
    </source>
</evidence>
<feature type="region of interest" description="Disordered" evidence="7">
    <location>
        <begin position="63"/>
        <end position="103"/>
    </location>
</feature>
<keyword evidence="5" id="KW-0539">Nucleus</keyword>
<dbReference type="PANTHER" id="PTHR23003">
    <property type="entry name" value="RNA RECOGNITION MOTIF RRM DOMAIN CONTAINING PROTEIN"/>
    <property type="match status" value="1"/>
</dbReference>
<name>A0A1M2VSF9_TRAPU</name>
<comment type="subcellular location">
    <subcellularLocation>
        <location evidence="1">Nucleus</location>
    </subcellularLocation>
</comment>
<accession>A0A1M2VSF9</accession>
<dbReference type="PROSITE" id="PS51257">
    <property type="entry name" value="PROKAR_LIPOPROTEIN"/>
    <property type="match status" value="1"/>
</dbReference>
<evidence type="ECO:0000313" key="9">
    <source>
        <dbReference type="EMBL" id="OJT10498.1"/>
    </source>
</evidence>
<dbReference type="CDD" id="cd00590">
    <property type="entry name" value="RRM_SF"/>
    <property type="match status" value="1"/>
</dbReference>
<dbReference type="PANTHER" id="PTHR23003:SF62">
    <property type="entry name" value="SERINE_ARGININE (SR)-TYPE SHUTTLING MRNA BINDING PROTEIN NPL3"/>
    <property type="match status" value="1"/>
</dbReference>